<organism evidence="8 9">
    <name type="scientific">Dactylosporangium maewongense</name>
    <dbReference type="NCBI Taxonomy" id="634393"/>
    <lineage>
        <taxon>Bacteria</taxon>
        <taxon>Bacillati</taxon>
        <taxon>Actinomycetota</taxon>
        <taxon>Actinomycetes</taxon>
        <taxon>Micromonosporales</taxon>
        <taxon>Micromonosporaceae</taxon>
        <taxon>Dactylosporangium</taxon>
    </lineage>
</organism>
<feature type="transmembrane region" description="Helical" evidence="7">
    <location>
        <begin position="201"/>
        <end position="220"/>
    </location>
</feature>
<evidence type="ECO:0000256" key="2">
    <source>
        <dbReference type="ARBA" id="ARBA00022475"/>
    </source>
</evidence>
<evidence type="ECO:0000256" key="7">
    <source>
        <dbReference type="SAM" id="Phobius"/>
    </source>
</evidence>
<dbReference type="EMBL" id="BAAAQD010000038">
    <property type="protein sequence ID" value="GAA1567442.1"/>
    <property type="molecule type" value="Genomic_DNA"/>
</dbReference>
<sequence length="352" mass="35992">MRQGPLFLSIIAVLVVGNLLSPYFLNSNNFRNILITGAVVSVLAVGQFMVIVTAGIDLSVGAVASFSTVLSAVLMSKGVPVVWTVLIVLAVCACFGVVNGVLVVYGGITPFIATLGMMGVVQGLAYLVQGGTYVRINHQGFIDFFSGQLGSVPVQVIIFVAITVVFAVTMRWSTFGRALYAIGGNAEAARLSGLPVRRNLVIAYATSATLAAVAGFMLAAQLGEGSSQLGQGLELDSIAAAVVGGASLFGGLGSPVTAVLGGLLIGVIGNIMNLRGVPAEPQLIIKGSLILIAVFVTSGRGSAIRAAAGRRAKAIFTGRDGRHTTPLVNSSASATNPQLHEPASRDEAPIAS</sequence>
<comment type="caution">
    <text evidence="8">The sequence shown here is derived from an EMBL/GenBank/DDBJ whole genome shotgun (WGS) entry which is preliminary data.</text>
</comment>
<dbReference type="Pfam" id="PF02653">
    <property type="entry name" value="BPD_transp_2"/>
    <property type="match status" value="1"/>
</dbReference>
<name>A0ABP4NTK5_9ACTN</name>
<gene>
    <name evidence="8" type="ORF">GCM10009827_106460</name>
</gene>
<evidence type="ECO:0000313" key="8">
    <source>
        <dbReference type="EMBL" id="GAA1567442.1"/>
    </source>
</evidence>
<keyword evidence="3 7" id="KW-0812">Transmembrane</keyword>
<feature type="transmembrane region" description="Helical" evidence="7">
    <location>
        <begin position="82"/>
        <end position="105"/>
    </location>
</feature>
<dbReference type="CDD" id="cd06579">
    <property type="entry name" value="TM_PBP1_transp_AraH_like"/>
    <property type="match status" value="1"/>
</dbReference>
<dbReference type="InterPro" id="IPR001851">
    <property type="entry name" value="ABC_transp_permease"/>
</dbReference>
<keyword evidence="4 7" id="KW-1133">Transmembrane helix</keyword>
<evidence type="ECO:0000313" key="9">
    <source>
        <dbReference type="Proteomes" id="UP001501470"/>
    </source>
</evidence>
<feature type="transmembrane region" description="Helical" evidence="7">
    <location>
        <begin position="241"/>
        <end position="271"/>
    </location>
</feature>
<evidence type="ECO:0000256" key="1">
    <source>
        <dbReference type="ARBA" id="ARBA00004651"/>
    </source>
</evidence>
<evidence type="ECO:0000256" key="3">
    <source>
        <dbReference type="ARBA" id="ARBA00022692"/>
    </source>
</evidence>
<evidence type="ECO:0000256" key="5">
    <source>
        <dbReference type="ARBA" id="ARBA00023136"/>
    </source>
</evidence>
<feature type="compositionally biased region" description="Polar residues" evidence="6">
    <location>
        <begin position="326"/>
        <end position="338"/>
    </location>
</feature>
<feature type="region of interest" description="Disordered" evidence="6">
    <location>
        <begin position="323"/>
        <end position="352"/>
    </location>
</feature>
<keyword evidence="5 7" id="KW-0472">Membrane</keyword>
<proteinExistence type="predicted"/>
<accession>A0ABP4NTK5</accession>
<evidence type="ECO:0000256" key="6">
    <source>
        <dbReference type="SAM" id="MobiDB-lite"/>
    </source>
</evidence>
<keyword evidence="9" id="KW-1185">Reference proteome</keyword>
<keyword evidence="2" id="KW-1003">Cell membrane</keyword>
<dbReference type="Proteomes" id="UP001501470">
    <property type="component" value="Unassembled WGS sequence"/>
</dbReference>
<protein>
    <submittedName>
        <fullName evidence="8">ABC transporter permease</fullName>
    </submittedName>
</protein>
<feature type="transmembrane region" description="Helical" evidence="7">
    <location>
        <begin position="6"/>
        <end position="25"/>
    </location>
</feature>
<evidence type="ECO:0000256" key="4">
    <source>
        <dbReference type="ARBA" id="ARBA00022989"/>
    </source>
</evidence>
<reference evidence="9" key="1">
    <citation type="journal article" date="2019" name="Int. J. Syst. Evol. Microbiol.">
        <title>The Global Catalogue of Microorganisms (GCM) 10K type strain sequencing project: providing services to taxonomists for standard genome sequencing and annotation.</title>
        <authorList>
            <consortium name="The Broad Institute Genomics Platform"/>
            <consortium name="The Broad Institute Genome Sequencing Center for Infectious Disease"/>
            <person name="Wu L."/>
            <person name="Ma J."/>
        </authorList>
    </citation>
    <scope>NUCLEOTIDE SEQUENCE [LARGE SCALE GENOMIC DNA]</scope>
    <source>
        <strain evidence="9">JCM 15933</strain>
    </source>
</reference>
<feature type="transmembrane region" description="Helical" evidence="7">
    <location>
        <begin position="111"/>
        <end position="128"/>
    </location>
</feature>
<dbReference type="PANTHER" id="PTHR32196">
    <property type="entry name" value="ABC TRANSPORTER PERMEASE PROTEIN YPHD-RELATED-RELATED"/>
    <property type="match status" value="1"/>
</dbReference>
<feature type="compositionally biased region" description="Basic and acidic residues" evidence="6">
    <location>
        <begin position="342"/>
        <end position="352"/>
    </location>
</feature>
<feature type="transmembrane region" description="Helical" evidence="7">
    <location>
        <begin position="32"/>
        <end position="52"/>
    </location>
</feature>
<comment type="subcellular location">
    <subcellularLocation>
        <location evidence="1">Cell membrane</location>
        <topology evidence="1">Multi-pass membrane protein</topology>
    </subcellularLocation>
</comment>
<feature type="transmembrane region" description="Helical" evidence="7">
    <location>
        <begin position="149"/>
        <end position="170"/>
    </location>
</feature>